<dbReference type="EMBL" id="DVNB01000026">
    <property type="protein sequence ID" value="HIU56683.1"/>
    <property type="molecule type" value="Genomic_DNA"/>
</dbReference>
<organism evidence="9 10">
    <name type="scientific">Candidatus Ornithomonoglobus merdipullorum</name>
    <dbReference type="NCBI Taxonomy" id="2840895"/>
    <lineage>
        <taxon>Bacteria</taxon>
        <taxon>Bacillati</taxon>
        <taxon>Bacillota</taxon>
        <taxon>Clostridia</taxon>
        <taxon>Candidatus Ornithomonoglobus</taxon>
    </lineage>
</organism>
<dbReference type="PIRSF" id="PIRSF038471">
    <property type="entry name" value="MreC"/>
    <property type="match status" value="1"/>
</dbReference>
<feature type="signal peptide" evidence="7">
    <location>
        <begin position="1"/>
        <end position="24"/>
    </location>
</feature>
<evidence type="ECO:0000256" key="5">
    <source>
        <dbReference type="PIRNR" id="PIRNR038471"/>
    </source>
</evidence>
<gene>
    <name evidence="9" type="primary">mreC</name>
    <name evidence="9" type="ORF">IAA61_02570</name>
</gene>
<dbReference type="PANTHER" id="PTHR34138">
    <property type="entry name" value="CELL SHAPE-DETERMINING PROTEIN MREC"/>
    <property type="match status" value="1"/>
</dbReference>
<comment type="caution">
    <text evidence="9">The sequence shown here is derived from an EMBL/GenBank/DDBJ whole genome shotgun (WGS) entry which is preliminary data.</text>
</comment>
<feature type="domain" description="Rod shape-determining protein MreC beta-barrel core" evidence="8">
    <location>
        <begin position="120"/>
        <end position="269"/>
    </location>
</feature>
<dbReference type="GO" id="GO:0008360">
    <property type="term" value="P:regulation of cell shape"/>
    <property type="evidence" value="ECO:0007669"/>
    <property type="project" value="UniProtKB-KW"/>
</dbReference>
<proteinExistence type="inferred from homology"/>
<evidence type="ECO:0000313" key="10">
    <source>
        <dbReference type="Proteomes" id="UP000824109"/>
    </source>
</evidence>
<comment type="function">
    <text evidence="5">Involved in formation and maintenance of cell shape.</text>
</comment>
<dbReference type="Pfam" id="PF04085">
    <property type="entry name" value="MreC"/>
    <property type="match status" value="1"/>
</dbReference>
<evidence type="ECO:0000256" key="4">
    <source>
        <dbReference type="ARBA" id="ARBA00032089"/>
    </source>
</evidence>
<dbReference type="PANTHER" id="PTHR34138:SF1">
    <property type="entry name" value="CELL SHAPE-DETERMINING PROTEIN MREC"/>
    <property type="match status" value="1"/>
</dbReference>
<dbReference type="Gene3D" id="2.40.10.350">
    <property type="entry name" value="Rod shape-determining protein MreC, domain 2"/>
    <property type="match status" value="1"/>
</dbReference>
<dbReference type="InterPro" id="IPR007221">
    <property type="entry name" value="MreC"/>
</dbReference>
<evidence type="ECO:0000256" key="2">
    <source>
        <dbReference type="ARBA" id="ARBA00013855"/>
    </source>
</evidence>
<dbReference type="InterPro" id="IPR042175">
    <property type="entry name" value="Cell/Rod_MreC_2"/>
</dbReference>
<feature type="coiled-coil region" evidence="6">
    <location>
        <begin position="66"/>
        <end position="103"/>
    </location>
</feature>
<sequence length="274" mass="29142">MPFFSKKWRIVIAAAIIIAAADFAVEHFAGINPIGAAVRTVTAPVRTGFSYISGAVGDAFGFVWDMRAYKADNEALEAENIRLKRENRDTASYREENERLQNLLDLQESITDYSTVAARVISYSPNNWYETVEINKGSMSGLGVGNAVVTSDGVVGRITEVGPNYSIVTTILDSSSAVGVRVSRTGGSGLVEGDDELAENSQCQLSFLDRSTPIIVGDVVETSGSGGIYPAGFVIGSVMSVSADSTGNLKYAVIDPAVDFENLHEVLVINGVGN</sequence>
<accession>A0A9D1MA48</accession>
<dbReference type="InterPro" id="IPR055342">
    <property type="entry name" value="MreC_beta-barrel_core"/>
</dbReference>
<reference evidence="9" key="2">
    <citation type="journal article" date="2021" name="PeerJ">
        <title>Extensive microbial diversity within the chicken gut microbiome revealed by metagenomics and culture.</title>
        <authorList>
            <person name="Gilroy R."/>
            <person name="Ravi A."/>
            <person name="Getino M."/>
            <person name="Pursley I."/>
            <person name="Horton D.L."/>
            <person name="Alikhan N.F."/>
            <person name="Baker D."/>
            <person name="Gharbi K."/>
            <person name="Hall N."/>
            <person name="Watson M."/>
            <person name="Adriaenssens E.M."/>
            <person name="Foster-Nyarko E."/>
            <person name="Jarju S."/>
            <person name="Secka A."/>
            <person name="Antonio M."/>
            <person name="Oren A."/>
            <person name="Chaudhuri R.R."/>
            <person name="La Ragione R."/>
            <person name="Hildebrand F."/>
            <person name="Pallen M.J."/>
        </authorList>
    </citation>
    <scope>NUCLEOTIDE SEQUENCE</scope>
    <source>
        <strain evidence="9">USAMLcec3-3695</strain>
    </source>
</reference>
<dbReference type="Proteomes" id="UP000824109">
    <property type="component" value="Unassembled WGS sequence"/>
</dbReference>
<keyword evidence="3 5" id="KW-0133">Cell shape</keyword>
<evidence type="ECO:0000256" key="3">
    <source>
        <dbReference type="ARBA" id="ARBA00022960"/>
    </source>
</evidence>
<dbReference type="AlphaFoldDB" id="A0A9D1MA48"/>
<keyword evidence="7" id="KW-0732">Signal</keyword>
<keyword evidence="6" id="KW-0175">Coiled coil</keyword>
<dbReference type="GO" id="GO:0005886">
    <property type="term" value="C:plasma membrane"/>
    <property type="evidence" value="ECO:0007669"/>
    <property type="project" value="TreeGrafter"/>
</dbReference>
<feature type="chain" id="PRO_5038647324" description="Cell shape-determining protein MreC" evidence="7">
    <location>
        <begin position="25"/>
        <end position="274"/>
    </location>
</feature>
<dbReference type="InterPro" id="IPR042177">
    <property type="entry name" value="Cell/Rod_1"/>
</dbReference>
<evidence type="ECO:0000313" key="9">
    <source>
        <dbReference type="EMBL" id="HIU56683.1"/>
    </source>
</evidence>
<evidence type="ECO:0000256" key="6">
    <source>
        <dbReference type="SAM" id="Coils"/>
    </source>
</evidence>
<evidence type="ECO:0000259" key="8">
    <source>
        <dbReference type="Pfam" id="PF04085"/>
    </source>
</evidence>
<name>A0A9D1MA48_9FIRM</name>
<dbReference type="NCBIfam" id="TIGR00219">
    <property type="entry name" value="mreC"/>
    <property type="match status" value="1"/>
</dbReference>
<reference evidence="9" key="1">
    <citation type="submission" date="2020-10" db="EMBL/GenBank/DDBJ databases">
        <authorList>
            <person name="Gilroy R."/>
        </authorList>
    </citation>
    <scope>NUCLEOTIDE SEQUENCE</scope>
    <source>
        <strain evidence="9">USAMLcec3-3695</strain>
    </source>
</reference>
<protein>
    <recommendedName>
        <fullName evidence="2 5">Cell shape-determining protein MreC</fullName>
    </recommendedName>
    <alternativeName>
        <fullName evidence="4 5">Cell shape protein MreC</fullName>
    </alternativeName>
</protein>
<dbReference type="Gene3D" id="2.40.10.340">
    <property type="entry name" value="Rod shape-determining protein MreC, domain 1"/>
    <property type="match status" value="1"/>
</dbReference>
<comment type="similarity">
    <text evidence="1 5">Belongs to the MreC family.</text>
</comment>
<evidence type="ECO:0000256" key="1">
    <source>
        <dbReference type="ARBA" id="ARBA00009369"/>
    </source>
</evidence>
<evidence type="ECO:0000256" key="7">
    <source>
        <dbReference type="SAM" id="SignalP"/>
    </source>
</evidence>